<dbReference type="EMBL" id="SRLC01000001">
    <property type="protein sequence ID" value="TGE25197.1"/>
    <property type="molecule type" value="Genomic_DNA"/>
</dbReference>
<feature type="domain" description="GGDEF" evidence="2">
    <location>
        <begin position="117"/>
        <end position="267"/>
    </location>
</feature>
<dbReference type="SUPFAM" id="SSF55073">
    <property type="entry name" value="Nucleotide cyclase"/>
    <property type="match status" value="1"/>
</dbReference>
<dbReference type="SMART" id="SM00267">
    <property type="entry name" value="GGDEF"/>
    <property type="match status" value="1"/>
</dbReference>
<dbReference type="AlphaFoldDB" id="A0A4Z0Q553"/>
<name>A0A4Z0Q553_9BACT</name>
<keyword evidence="1" id="KW-0472">Membrane</keyword>
<proteinExistence type="predicted"/>
<reference evidence="3 4" key="1">
    <citation type="submission" date="2019-04" db="EMBL/GenBank/DDBJ databases">
        <authorList>
            <person name="Feng G."/>
            <person name="Zhang J."/>
            <person name="Zhu H."/>
        </authorList>
    </citation>
    <scope>NUCLEOTIDE SEQUENCE [LARGE SCALE GENOMIC DNA]</scope>
    <source>
        <strain evidence="3 4">JCM 31653</strain>
    </source>
</reference>
<dbReference type="Gene3D" id="3.30.70.270">
    <property type="match status" value="1"/>
</dbReference>
<evidence type="ECO:0000313" key="4">
    <source>
        <dbReference type="Proteomes" id="UP000297549"/>
    </source>
</evidence>
<dbReference type="Pfam" id="PF00990">
    <property type="entry name" value="GGDEF"/>
    <property type="match status" value="1"/>
</dbReference>
<organism evidence="3 4">
    <name type="scientific">Hymenobacter aquaticus</name>
    <dbReference type="NCBI Taxonomy" id="1867101"/>
    <lineage>
        <taxon>Bacteria</taxon>
        <taxon>Pseudomonadati</taxon>
        <taxon>Bacteroidota</taxon>
        <taxon>Cytophagia</taxon>
        <taxon>Cytophagales</taxon>
        <taxon>Hymenobacteraceae</taxon>
        <taxon>Hymenobacter</taxon>
    </lineage>
</organism>
<gene>
    <name evidence="3" type="ORF">E5K00_08370</name>
</gene>
<sequence>MEPRKLISSIGVFIATVTGIILFVTEYDKIKKFFFPENQVISLPLYLFSIAAIGSVICYVMYSLYYREKEKHAKTKTDLINIKSLLLDSERLRLIDFVTGIPNQVKFKIDMENRPKELFHLILIDLDKFGVINKKRGFQKGDDIIRIIAQDLFIKMRRDEEMYKLSYKMEESFVKRVYRKYTGGDEFIFLIKGPQYEAVGFITRVQKQLSQLSKREDVLELDYKIQFHAAIVPLYPNDTYDLAYDKLQRAYVQAAEEKDGMRVFWDSRVELDYYKSHSFIYDNARKEFLVNS</sequence>
<dbReference type="InterPro" id="IPR029787">
    <property type="entry name" value="Nucleotide_cyclase"/>
</dbReference>
<feature type="transmembrane region" description="Helical" evidence="1">
    <location>
        <begin position="45"/>
        <end position="66"/>
    </location>
</feature>
<accession>A0A4Z0Q553</accession>
<comment type="caution">
    <text evidence="3">The sequence shown here is derived from an EMBL/GenBank/DDBJ whole genome shotgun (WGS) entry which is preliminary data.</text>
</comment>
<keyword evidence="4" id="KW-1185">Reference proteome</keyword>
<dbReference type="InterPro" id="IPR000160">
    <property type="entry name" value="GGDEF_dom"/>
</dbReference>
<dbReference type="Proteomes" id="UP000297549">
    <property type="component" value="Unassembled WGS sequence"/>
</dbReference>
<feature type="transmembrane region" description="Helical" evidence="1">
    <location>
        <begin position="7"/>
        <end position="25"/>
    </location>
</feature>
<evidence type="ECO:0000256" key="1">
    <source>
        <dbReference type="SAM" id="Phobius"/>
    </source>
</evidence>
<dbReference type="PROSITE" id="PS50887">
    <property type="entry name" value="GGDEF"/>
    <property type="match status" value="1"/>
</dbReference>
<evidence type="ECO:0000313" key="3">
    <source>
        <dbReference type="EMBL" id="TGE25197.1"/>
    </source>
</evidence>
<dbReference type="OrthoDB" id="1409500at2"/>
<dbReference type="InterPro" id="IPR043128">
    <property type="entry name" value="Rev_trsase/Diguanyl_cyclase"/>
</dbReference>
<evidence type="ECO:0000259" key="2">
    <source>
        <dbReference type="PROSITE" id="PS50887"/>
    </source>
</evidence>
<keyword evidence="1" id="KW-1133">Transmembrane helix</keyword>
<keyword evidence="1" id="KW-0812">Transmembrane</keyword>
<protein>
    <submittedName>
        <fullName evidence="3">Diguanylate cyclase</fullName>
    </submittedName>
</protein>